<organism evidence="2">
    <name type="scientific">Culicoides sonorensis</name>
    <name type="common">Biting midge</name>
    <dbReference type="NCBI Taxonomy" id="179676"/>
    <lineage>
        <taxon>Eukaryota</taxon>
        <taxon>Metazoa</taxon>
        <taxon>Ecdysozoa</taxon>
        <taxon>Arthropoda</taxon>
        <taxon>Hexapoda</taxon>
        <taxon>Insecta</taxon>
        <taxon>Pterygota</taxon>
        <taxon>Neoptera</taxon>
        <taxon>Endopterygota</taxon>
        <taxon>Diptera</taxon>
        <taxon>Nematocera</taxon>
        <taxon>Chironomoidea</taxon>
        <taxon>Ceratopogonidae</taxon>
        <taxon>Ceratopogoninae</taxon>
        <taxon>Culicoides</taxon>
        <taxon>Monoculicoides</taxon>
    </lineage>
</organism>
<protein>
    <submittedName>
        <fullName evidence="2">CSON014302 protein</fullName>
    </submittedName>
</protein>
<gene>
    <name evidence="2" type="primary">CSON014302</name>
</gene>
<dbReference type="AlphaFoldDB" id="A0A336LNQ6"/>
<dbReference type="EMBL" id="UFQT01000078">
    <property type="protein sequence ID" value="SSX19415.1"/>
    <property type="molecule type" value="Genomic_DNA"/>
</dbReference>
<name>A0A336LNQ6_CULSO</name>
<dbReference type="VEuPathDB" id="VectorBase:CSON014302"/>
<keyword evidence="1" id="KW-0732">Signal</keyword>
<feature type="chain" id="PRO_5016391181" evidence="1">
    <location>
        <begin position="17"/>
        <end position="672"/>
    </location>
</feature>
<reference evidence="2" key="1">
    <citation type="submission" date="2018-07" db="EMBL/GenBank/DDBJ databases">
        <authorList>
            <person name="Quirk P.G."/>
            <person name="Krulwich T.A."/>
        </authorList>
    </citation>
    <scope>NUCLEOTIDE SEQUENCE</scope>
</reference>
<proteinExistence type="predicted"/>
<feature type="signal peptide" evidence="1">
    <location>
        <begin position="1"/>
        <end position="16"/>
    </location>
</feature>
<evidence type="ECO:0000256" key="1">
    <source>
        <dbReference type="SAM" id="SignalP"/>
    </source>
</evidence>
<evidence type="ECO:0000313" key="2">
    <source>
        <dbReference type="EMBL" id="SSX19415.1"/>
    </source>
</evidence>
<accession>A0A336LNQ6</accession>
<sequence length="672" mass="77868">MILILFFCIFVPHLDGHTPGDECVNSDKQNGVLNTVKGWFASDNRIVFSLKQTLQYESFHDYATFQVSMKYQDCNDDVSLIRQPRIEDRQRNFVEISSNDGLIDQKSISKIGEIWKIANLKPCQNYKLKLKYSVDIVDPFPQYNILPLAHLYIKISTAPILLLKNEKIRRNDITLVFDTDCDMKLNFYANLIRNEKVVQNKTMHGQTISFSDLSSDTEYNIIIEGNKKEKLDSTTDIFVVFPKIFYHKFKTLPSTDAISQIDRNESSLKTSPTKQFYDVTACDDFIFTEESRTIISHRLTRCQCPVKQSFELKKTMTDPTIKITWPSVETKSNEFLCGIQDYVVYVHDLERTRSSNNYYELPFCHSLDVKIVAMSYENIVLAEGAINITEFHEQTLKTPKLHFELGNGNLKFKPIFTPIIDEKFEWCNFEVTQKISAVDTFKPCTLNNITLETTLNGNKLDPKLITIETPIQEIKISDVDSSPIVKFCSEYSKFLTYHLKVTWIEFVAESNCDEEVPQEKEKVYNSTGFDLKLDELISNSKYNLILEVFHVGYGELVFASQKIIETSQLDVHKIRDVKINVEFEFEETCQANIKLTWTKPCTKDVKNYQVVFGLEENADIIAEYTTNDEFALFSNQNCSRTYKICINTENYKETEPCRTVKALPSQLRFMIY</sequence>